<gene>
    <name evidence="7" type="ORF">MNBD_ACTINO01-2007</name>
</gene>
<feature type="transmembrane region" description="Helical" evidence="6">
    <location>
        <begin position="247"/>
        <end position="268"/>
    </location>
</feature>
<feature type="transmembrane region" description="Helical" evidence="6">
    <location>
        <begin position="108"/>
        <end position="129"/>
    </location>
</feature>
<dbReference type="GO" id="GO:0005886">
    <property type="term" value="C:plasma membrane"/>
    <property type="evidence" value="ECO:0007669"/>
    <property type="project" value="UniProtKB-SubCell"/>
</dbReference>
<evidence type="ECO:0008006" key="8">
    <source>
        <dbReference type="Google" id="ProtNLM"/>
    </source>
</evidence>
<feature type="transmembrane region" description="Helical" evidence="6">
    <location>
        <begin position="141"/>
        <end position="160"/>
    </location>
</feature>
<dbReference type="PANTHER" id="PTHR47089:SF1">
    <property type="entry name" value="GUANOSINE ABC TRANSPORTER PERMEASE PROTEIN NUPP"/>
    <property type="match status" value="1"/>
</dbReference>
<dbReference type="Pfam" id="PF02653">
    <property type="entry name" value="BPD_transp_2"/>
    <property type="match status" value="1"/>
</dbReference>
<feature type="transmembrane region" description="Helical" evidence="6">
    <location>
        <begin position="7"/>
        <end position="32"/>
    </location>
</feature>
<dbReference type="EMBL" id="UOEI01000098">
    <property type="protein sequence ID" value="VAV93295.1"/>
    <property type="molecule type" value="Genomic_DNA"/>
</dbReference>
<sequence length="305" mass="32161">MKIQRFLLSLLAPVSAIVFSLGVGAIVLMIVGINPIEAYGHMVSFSTDSTSFASAINKAVPLYVSAVAVAIGFQMNLFNIGVEGQYLIAAMFAGWVGTNVVLWGPLHIVVIILTAVIVGAIWAGIAGLLKVTRGVNEVISTIMLNFIAFSAIAYLLANVFSVKSTSLNMSTGKLPPSGRLPDLNFLITMLGFEEPRGIAIPGFLIIAILLGIGYYILVWRTRFGFDLRISGMNPGSARMSGVNPKKMIFYTMVISGGAAGLVGMSTMLGKLGAYTQDFPRGIGFAGIAVALLGRNHPIGMALGAL</sequence>
<name>A0A3B0SE39_9ZZZZ</name>
<dbReference type="CDD" id="cd06580">
    <property type="entry name" value="TM_PBP1_transp_TpRbsC_like"/>
    <property type="match status" value="1"/>
</dbReference>
<evidence type="ECO:0000256" key="4">
    <source>
        <dbReference type="ARBA" id="ARBA00022989"/>
    </source>
</evidence>
<evidence type="ECO:0000256" key="1">
    <source>
        <dbReference type="ARBA" id="ARBA00004651"/>
    </source>
</evidence>
<organism evidence="7">
    <name type="scientific">hydrothermal vent metagenome</name>
    <dbReference type="NCBI Taxonomy" id="652676"/>
    <lineage>
        <taxon>unclassified sequences</taxon>
        <taxon>metagenomes</taxon>
        <taxon>ecological metagenomes</taxon>
    </lineage>
</organism>
<feature type="non-terminal residue" evidence="7">
    <location>
        <position position="305"/>
    </location>
</feature>
<accession>A0A3B0SE39</accession>
<evidence type="ECO:0000256" key="3">
    <source>
        <dbReference type="ARBA" id="ARBA00022692"/>
    </source>
</evidence>
<feature type="transmembrane region" description="Helical" evidence="6">
    <location>
        <begin position="198"/>
        <end position="218"/>
    </location>
</feature>
<dbReference type="GO" id="GO:0022857">
    <property type="term" value="F:transmembrane transporter activity"/>
    <property type="evidence" value="ECO:0007669"/>
    <property type="project" value="InterPro"/>
</dbReference>
<keyword evidence="5 6" id="KW-0472">Membrane</keyword>
<dbReference type="InterPro" id="IPR001851">
    <property type="entry name" value="ABC_transp_permease"/>
</dbReference>
<dbReference type="AlphaFoldDB" id="A0A3B0SE39"/>
<evidence type="ECO:0000256" key="2">
    <source>
        <dbReference type="ARBA" id="ARBA00022475"/>
    </source>
</evidence>
<keyword evidence="3 6" id="KW-0812">Transmembrane</keyword>
<feature type="transmembrane region" description="Helical" evidence="6">
    <location>
        <begin position="85"/>
        <end position="102"/>
    </location>
</feature>
<dbReference type="PANTHER" id="PTHR47089">
    <property type="entry name" value="ABC TRANSPORTER, PERMEASE PROTEIN"/>
    <property type="match status" value="1"/>
</dbReference>
<protein>
    <recommendedName>
        <fullName evidence="8">Nucleoside ABC transporter, permease protein 1</fullName>
    </recommendedName>
</protein>
<keyword evidence="2" id="KW-1003">Cell membrane</keyword>
<feature type="transmembrane region" description="Helical" evidence="6">
    <location>
        <begin position="52"/>
        <end position="73"/>
    </location>
</feature>
<evidence type="ECO:0000256" key="5">
    <source>
        <dbReference type="ARBA" id="ARBA00023136"/>
    </source>
</evidence>
<evidence type="ECO:0000256" key="6">
    <source>
        <dbReference type="SAM" id="Phobius"/>
    </source>
</evidence>
<reference evidence="7" key="1">
    <citation type="submission" date="2018-06" db="EMBL/GenBank/DDBJ databases">
        <authorList>
            <person name="Zhirakovskaya E."/>
        </authorList>
    </citation>
    <scope>NUCLEOTIDE SEQUENCE</scope>
</reference>
<evidence type="ECO:0000313" key="7">
    <source>
        <dbReference type="EMBL" id="VAV93295.1"/>
    </source>
</evidence>
<proteinExistence type="predicted"/>
<keyword evidence="4 6" id="KW-1133">Transmembrane helix</keyword>
<comment type="subcellular location">
    <subcellularLocation>
        <location evidence="1">Cell membrane</location>
        <topology evidence="1">Multi-pass membrane protein</topology>
    </subcellularLocation>
</comment>